<dbReference type="EMBL" id="JMIH01000023">
    <property type="protein sequence ID" value="KEO73085.1"/>
    <property type="molecule type" value="Genomic_DNA"/>
</dbReference>
<dbReference type="PROSITE" id="PS51257">
    <property type="entry name" value="PROKAR_LIPOPROTEIN"/>
    <property type="match status" value="1"/>
</dbReference>
<evidence type="ECO:0008006" key="3">
    <source>
        <dbReference type="Google" id="ProtNLM"/>
    </source>
</evidence>
<reference evidence="1 2" key="1">
    <citation type="submission" date="2014-04" db="EMBL/GenBank/DDBJ databases">
        <title>Characterization and application of a salt tolerant electro-active bacterium.</title>
        <authorList>
            <person name="Yang L."/>
            <person name="Wei S."/>
            <person name="Tay Q.X.M."/>
        </authorList>
    </citation>
    <scope>NUCLEOTIDE SEQUENCE [LARGE SCALE GENOMIC DNA]</scope>
    <source>
        <strain evidence="1 2">LY1</strain>
    </source>
</reference>
<protein>
    <recommendedName>
        <fullName evidence="3">DUF4197 domain-containing protein</fullName>
    </recommendedName>
</protein>
<evidence type="ECO:0000313" key="1">
    <source>
        <dbReference type="EMBL" id="KEO73085.1"/>
    </source>
</evidence>
<dbReference type="eggNOG" id="ENOG502Z7PK">
    <property type="taxonomic scope" value="Bacteria"/>
</dbReference>
<dbReference type="Proteomes" id="UP000027821">
    <property type="component" value="Unassembled WGS sequence"/>
</dbReference>
<dbReference type="RefSeq" id="WP_035076386.1">
    <property type="nucleotide sequence ID" value="NZ_JMIH01000023.1"/>
</dbReference>
<organism evidence="1 2">
    <name type="scientific">Anditalea andensis</name>
    <dbReference type="NCBI Taxonomy" id="1048983"/>
    <lineage>
        <taxon>Bacteria</taxon>
        <taxon>Pseudomonadati</taxon>
        <taxon>Bacteroidota</taxon>
        <taxon>Cytophagia</taxon>
        <taxon>Cytophagales</taxon>
        <taxon>Cytophagaceae</taxon>
        <taxon>Anditalea</taxon>
    </lineage>
</organism>
<dbReference type="Pfam" id="PF13852">
    <property type="entry name" value="DUF4197"/>
    <property type="match status" value="1"/>
</dbReference>
<proteinExistence type="predicted"/>
<dbReference type="InterPro" id="IPR025245">
    <property type="entry name" value="DUF4197"/>
</dbReference>
<comment type="caution">
    <text evidence="1">The sequence shown here is derived from an EMBL/GenBank/DDBJ whole genome shotgun (WGS) entry which is preliminary data.</text>
</comment>
<dbReference type="STRING" id="1048983.EL17_15870"/>
<evidence type="ECO:0000313" key="2">
    <source>
        <dbReference type="Proteomes" id="UP000027821"/>
    </source>
</evidence>
<dbReference type="OrthoDB" id="5292580at2"/>
<dbReference type="AlphaFoldDB" id="A0A074KY08"/>
<keyword evidence="2" id="KW-1185">Reference proteome</keyword>
<name>A0A074KY08_9BACT</name>
<sequence length="241" mass="26781">MKKSLIYFPVYILIAGLAACTGADIGGILRGAGEATLSDRDVSNGLKEALVQGISTGSEKASAEDGFFRNERIRIPLPEDLRRVESTMRQLGLGNEVDRVILTINRGAENAAREALPIFVSAIRQLTVDDAWSILRGDQDAATTYLRRTTSDQLTALFMPRVQESLEKVGATRYYSDLVRAYNALPTTSRKVDPDLNQYVTDRAIDGLFTLVAEEERNIRENPLQRTSALMRRVFAVQDNR</sequence>
<gene>
    <name evidence="1" type="ORF">EL17_15870</name>
</gene>
<accession>A0A074KY08</accession>